<protein>
    <submittedName>
        <fullName evidence="2">Fatty-acid-binding protein 1-like</fullName>
    </submittedName>
</protein>
<name>A0A314Z3I4_PRUYE</name>
<dbReference type="GO" id="GO:0005504">
    <property type="term" value="F:fatty acid binding"/>
    <property type="evidence" value="ECO:0007669"/>
    <property type="project" value="TreeGrafter"/>
</dbReference>
<evidence type="ECO:0000256" key="1">
    <source>
        <dbReference type="SAM" id="MobiDB-lite"/>
    </source>
</evidence>
<reference evidence="2 3" key="1">
    <citation type="submission" date="2018-02" db="EMBL/GenBank/DDBJ databases">
        <title>Draft genome of wild Prunus yedoensis var. nudiflora.</title>
        <authorList>
            <person name="Baek S."/>
            <person name="Kim J.-H."/>
            <person name="Choi K."/>
            <person name="Kim G.-B."/>
            <person name="Cho A."/>
            <person name="Jang H."/>
            <person name="Shin C.-H."/>
            <person name="Yu H.-J."/>
            <person name="Mun J.-H."/>
        </authorList>
    </citation>
    <scope>NUCLEOTIDE SEQUENCE [LARGE SCALE GENOMIC DNA]</scope>
    <source>
        <strain evidence="3">cv. Jeju island</strain>
        <tissue evidence="2">Leaf</tissue>
    </source>
</reference>
<sequence length="182" mass="20086">MSLPPLRRDFPTISVTCYIKPALLSTDYIHYKFANQETPSLLSFFLCKVQLIQLKNGSYCWSWGCHTAKAEMVETEPKIDKVNGTESTSSNGESIAKDNGKCENGGKAVEEPNSVSKVATGQEEEVALEIEPKTGVSFPFKLDDGKQLGCVGLRKKSMLGMGIKIYGFDNENLRELLKLKIG</sequence>
<dbReference type="STRING" id="2094558.A0A314Z3I4"/>
<organism evidence="2 3">
    <name type="scientific">Prunus yedoensis var. nudiflora</name>
    <dbReference type="NCBI Taxonomy" id="2094558"/>
    <lineage>
        <taxon>Eukaryota</taxon>
        <taxon>Viridiplantae</taxon>
        <taxon>Streptophyta</taxon>
        <taxon>Embryophyta</taxon>
        <taxon>Tracheophyta</taxon>
        <taxon>Spermatophyta</taxon>
        <taxon>Magnoliopsida</taxon>
        <taxon>eudicotyledons</taxon>
        <taxon>Gunneridae</taxon>
        <taxon>Pentapetalae</taxon>
        <taxon>rosids</taxon>
        <taxon>fabids</taxon>
        <taxon>Rosales</taxon>
        <taxon>Rosaceae</taxon>
        <taxon>Amygdaloideae</taxon>
        <taxon>Amygdaleae</taxon>
        <taxon>Prunus</taxon>
    </lineage>
</organism>
<dbReference type="AlphaFoldDB" id="A0A314Z3I4"/>
<dbReference type="GO" id="GO:0006631">
    <property type="term" value="P:fatty acid metabolic process"/>
    <property type="evidence" value="ECO:0007669"/>
    <property type="project" value="TreeGrafter"/>
</dbReference>
<gene>
    <name evidence="2" type="ORF">Pyn_03310</name>
</gene>
<comment type="caution">
    <text evidence="2">The sequence shown here is derived from an EMBL/GenBank/DDBJ whole genome shotgun (WGS) entry which is preliminary data.</text>
</comment>
<evidence type="ECO:0000313" key="2">
    <source>
        <dbReference type="EMBL" id="PQQ13203.1"/>
    </source>
</evidence>
<dbReference type="PANTHER" id="PTHR47589:SF4">
    <property type="entry name" value="FATTY-ACID-BINDING PROTEIN 1-LIKE"/>
    <property type="match status" value="1"/>
</dbReference>
<dbReference type="GO" id="GO:0009570">
    <property type="term" value="C:chloroplast stroma"/>
    <property type="evidence" value="ECO:0007669"/>
    <property type="project" value="TreeGrafter"/>
</dbReference>
<dbReference type="Proteomes" id="UP000250321">
    <property type="component" value="Unassembled WGS sequence"/>
</dbReference>
<accession>A0A314Z3I4</accession>
<dbReference type="OrthoDB" id="18193at2759"/>
<feature type="compositionally biased region" description="Polar residues" evidence="1">
    <location>
        <begin position="84"/>
        <end position="93"/>
    </location>
</feature>
<dbReference type="PANTHER" id="PTHR47589">
    <property type="entry name" value="FATTY-ACID-BINDING PROTEIN 1"/>
    <property type="match status" value="1"/>
</dbReference>
<proteinExistence type="predicted"/>
<evidence type="ECO:0000313" key="3">
    <source>
        <dbReference type="Proteomes" id="UP000250321"/>
    </source>
</evidence>
<dbReference type="InterPro" id="IPR016088">
    <property type="entry name" value="Chalcone_isomerase_3-sand"/>
</dbReference>
<keyword evidence="3" id="KW-1185">Reference proteome</keyword>
<dbReference type="EMBL" id="PJQY01000312">
    <property type="protein sequence ID" value="PQQ13203.1"/>
    <property type="molecule type" value="Genomic_DNA"/>
</dbReference>
<dbReference type="Gene3D" id="3.50.70.10">
    <property type="match status" value="1"/>
</dbReference>
<dbReference type="InterPro" id="IPR044228">
    <property type="entry name" value="FAP1"/>
</dbReference>
<feature type="region of interest" description="Disordered" evidence="1">
    <location>
        <begin position="81"/>
        <end position="116"/>
    </location>
</feature>